<protein>
    <recommendedName>
        <fullName evidence="2">Acyl-CoA thioesterase-like N-terminal HotDog domain-containing protein</fullName>
    </recommendedName>
</protein>
<sequence length="288" mass="30834">MHGDSDGGVTADSPPYFRRAENGFVPTAIARGGWGPSLSGHVVGGLLGWAVERAVDDPQFQPARLTVDLPRPTALQPLEVRARVLQDRRRLRLVEAAVVQEGNTVAQASALFLRRGAQPDGQIWSQPVQMPPLPEVFDAPSLFIRTYGWGAELQNPDPEWAQTFGPKYTWLQETRPLIDDEPMTAFTRAAMAGDITASIANWGTQGLEFINVDYTLTLSRLPDGPHLGLGSLTHYSDDGVATGSAVLVDNRGPIGNCVSVAIAQTGFRPTQESRGAAGADDAATAPRG</sequence>
<feature type="domain" description="Acyl-CoA thioesterase-like N-terminal HotDog" evidence="2">
    <location>
        <begin position="37"/>
        <end position="112"/>
    </location>
</feature>
<dbReference type="SUPFAM" id="SSF54637">
    <property type="entry name" value="Thioesterase/thiol ester dehydrase-isomerase"/>
    <property type="match status" value="1"/>
</dbReference>
<dbReference type="InterPro" id="IPR049449">
    <property type="entry name" value="TesB_ACOT8-like_N"/>
</dbReference>
<name>A0A1A3BS95_MYCAS</name>
<dbReference type="RefSeq" id="WP_065123050.1">
    <property type="nucleotide sequence ID" value="NZ_LZKQ01000282.1"/>
</dbReference>
<dbReference type="STRING" id="1790.A5645_18420"/>
<organism evidence="3 4">
    <name type="scientific">Mycobacterium asiaticum</name>
    <dbReference type="NCBI Taxonomy" id="1790"/>
    <lineage>
        <taxon>Bacteria</taxon>
        <taxon>Bacillati</taxon>
        <taxon>Actinomycetota</taxon>
        <taxon>Actinomycetes</taxon>
        <taxon>Mycobacteriales</taxon>
        <taxon>Mycobacteriaceae</taxon>
        <taxon>Mycobacterium</taxon>
    </lineage>
</organism>
<dbReference type="InterPro" id="IPR029069">
    <property type="entry name" value="HotDog_dom_sf"/>
</dbReference>
<accession>A0A1A3BS95</accession>
<evidence type="ECO:0000256" key="1">
    <source>
        <dbReference type="SAM" id="MobiDB-lite"/>
    </source>
</evidence>
<reference evidence="3 4" key="1">
    <citation type="submission" date="2016-06" db="EMBL/GenBank/DDBJ databases">
        <authorList>
            <person name="Kjaerup R.B."/>
            <person name="Dalgaard T.S."/>
            <person name="Juul-Madsen H.R."/>
        </authorList>
    </citation>
    <scope>NUCLEOTIDE SEQUENCE [LARGE SCALE GENOMIC DNA]</scope>
    <source>
        <strain evidence="3 4">1081914.2</strain>
    </source>
</reference>
<dbReference type="Proteomes" id="UP000093795">
    <property type="component" value="Unassembled WGS sequence"/>
</dbReference>
<dbReference type="Pfam" id="PF13622">
    <property type="entry name" value="4HBT_3"/>
    <property type="match status" value="1"/>
</dbReference>
<dbReference type="EMBL" id="LZKQ01000282">
    <property type="protein sequence ID" value="OBI76306.1"/>
    <property type="molecule type" value="Genomic_DNA"/>
</dbReference>
<dbReference type="InterPro" id="IPR042171">
    <property type="entry name" value="Acyl-CoA_hotdog"/>
</dbReference>
<evidence type="ECO:0000313" key="4">
    <source>
        <dbReference type="Proteomes" id="UP000093795"/>
    </source>
</evidence>
<gene>
    <name evidence="3" type="ORF">A9X01_03920</name>
</gene>
<feature type="region of interest" description="Disordered" evidence="1">
    <location>
        <begin position="269"/>
        <end position="288"/>
    </location>
</feature>
<dbReference type="OrthoDB" id="4968093at2"/>
<dbReference type="eggNOG" id="COG2050">
    <property type="taxonomic scope" value="Bacteria"/>
</dbReference>
<evidence type="ECO:0000313" key="3">
    <source>
        <dbReference type="EMBL" id="OBI76306.1"/>
    </source>
</evidence>
<feature type="compositionally biased region" description="Low complexity" evidence="1">
    <location>
        <begin position="275"/>
        <end position="288"/>
    </location>
</feature>
<comment type="caution">
    <text evidence="3">The sequence shown here is derived from an EMBL/GenBank/DDBJ whole genome shotgun (WGS) entry which is preliminary data.</text>
</comment>
<evidence type="ECO:0000259" key="2">
    <source>
        <dbReference type="Pfam" id="PF13622"/>
    </source>
</evidence>
<dbReference type="Gene3D" id="2.40.160.210">
    <property type="entry name" value="Acyl-CoA thioesterase, double hotdog domain"/>
    <property type="match status" value="1"/>
</dbReference>
<dbReference type="AlphaFoldDB" id="A0A1A3BS95"/>
<proteinExistence type="predicted"/>